<accession>A0A7N6A3R6</accession>
<keyword evidence="3" id="KW-0787">Thick filament</keyword>
<feature type="binding site" evidence="21">
    <location>
        <begin position="169"/>
        <end position="176"/>
    </location>
    <ligand>
        <name>ATP</name>
        <dbReference type="ChEBI" id="CHEBI:30616"/>
    </ligand>
</feature>
<evidence type="ECO:0000256" key="15">
    <source>
        <dbReference type="ARBA" id="ARBA00037090"/>
    </source>
</evidence>
<dbReference type="FunFam" id="1.20.5.4820:FF:000001">
    <property type="entry name" value="Myosin heavy chain"/>
    <property type="match status" value="1"/>
</dbReference>
<sequence length="1926" mass="222295">MGDAEMSVFGAAAPYLRKSDRERMEASTRPFDIKKECFVPDPVEEFVKATIISRDGDKVTVETENGKNVTVKETQILQQNPPKFDKIEDMAMLTFLHEPAVLFNLKERYAAWMIYVSSQDNNEFYNQEVVIAYRGKKRSEAPPHIFSISDNAYQYMLADRENQSILITGESGAGKTVNTKRVIQYFASIAAGGIKKDPSAKDKGTLEDQIIQANPALEAFGNAKTIRNDNSSRFGKFIRIHFDARGKLASADIETYLLEKSRVIFQLKAERDYHIFYQILSNKKPEVLEMLLITNNPYDYAFISQGETQVASIDDAEELMATDNAFDVLGFTQEEKNSIYKLTGAIMHYGNMKFKQRPREEQAEADGTEDADKVAYLMGLNSADLIKGLCHPRVKVGNEWVTKGQNVAQVNYAVGALSKAVYEKMFLWMVMRINQSLETKQPRQYFIGVLDIAGFEIFDFNTFEQLCINFTNEKLQQFFNHHMFVLEQEEYKKEGIEWTFIDFGMDLQACIDLIEKPMGIMSILEEECMFPKATDMTFKAKLYDNHLGKSANFQKPRIVKGKPEAHFALVHYAGTVDYNIFNWLVKNKDPLNETVVGLYQKSTLKLLSLLFANYAGADSGTEGKKEKKKKGSSFQTVSALHRENLNKLMTNLRSTHPHFVRCIIPNETKTPGAMENPLVMHQLRCNGVLEGIRICRKGFPNRILYGDFKQRYRILNPAAIPEGQFIDSRKGAEKLLASLDIDHNQYKFGHTKVFFKAGLLGLLEEMRDERLSKIITAIQARSRGLLSRIEYQKMVERRDALLVIQWNVRSFMGVKNWPWMKLFFKIKPLLRSAEAEKEMANLKEEFLKLKESFAKSEARRKELEEKMVSLLQEKNDLQLQVQAEQDNLCDAEERCEGLIKNKIQLEAKAKELTERLEDEEEMNADLTAKKRKLEDECSELKKDIDDLELTLAKVEKEKHATENKVKNLTEEMAALDEIIAKLTKEKKALQEAHQQTLDDLQSEEDKVNTLTKAKTKLEQQVDDLEGSLEQEKKIRMDLERAKRKLEGDLKLTQETVMDLENDKQQLEERLKKKDFEISQLNGKIEDEQAIIIQLQKKLKELQARVEELEEELEAERAARAKVEKQRSDLSRELEEISERLEEAGGATAAQIEMNKKREAEFQKLRRDLEEATLQHEAMAATLRKKQADSVADLGEQIDNLQRVKQKLEKEKSELRLELDDVVSSMEQIVKSKTTLEKTCRTLEDQMNEYRHKCDESQRSLNDFTTQKAKLQAENDELSRQLEEKESLISQLTRGKNSYNQQFEDLKRHLEEEIKAKNALAHAVQSARHDCDLLREQYEEEQEAKAELQRSMSKANSEVAQWRTKYETDAIQRTEELEEAKKKLAQRLQEAEEAVEAVNAKCSSLEKTKHRLQNEIEDLMVDVERSNAAAAALDKKQRNFDKVLSEWKQKYEECQCELESSQKEARSLSTELFKLKNSYEESLDQLDTLKRENKNLQEEISDLTEQLGEGGKTVHELEKVRKQLEQEKSEIQSALEEAEGSLEHEEGKILRAQLEFSQIKADIDRKLSEKDEEMEQSKRNLQRTIDTLQSSLEAETRSRNEALRLKKKMEGDLNEMEIQLSQANRQAAEAQKQLKAVHAHLKDTQLHLDDSLRANDDMKENIAIVERRNNLLQAEVEELRSALEQTERGRKLAEQELIDVTERVQLLHSQNTSLINQKKKLEADTSQLQTEVEEAVQECRNAEEKAKKAITDAAMMAEELKKEQDTSAHLERMKKNMEQTIKDLQHRLDEAEQIAMKGGKKQVQKLEARVRELENEIEMEQKKSSEGIKGMRKYERRIKELTYQTEEDHKNIARLQDLVDKLQLKVKAYKKAAEEAEEQSNAHLSKFRKLQHELDEAEERADIAETQVNKLRAKSRDTGSKKGFDEE</sequence>
<evidence type="ECO:0000256" key="5">
    <source>
        <dbReference type="ARBA" id="ARBA00022490"/>
    </source>
</evidence>
<dbReference type="Pfam" id="PF02736">
    <property type="entry name" value="Myosin_N"/>
    <property type="match status" value="1"/>
</dbReference>
<organism evidence="26 27">
    <name type="scientific">Anabas testudineus</name>
    <name type="common">Climbing perch</name>
    <name type="synonym">Anthias testudineus</name>
    <dbReference type="NCBI Taxonomy" id="64144"/>
    <lineage>
        <taxon>Eukaryota</taxon>
        <taxon>Metazoa</taxon>
        <taxon>Chordata</taxon>
        <taxon>Craniata</taxon>
        <taxon>Vertebrata</taxon>
        <taxon>Euteleostomi</taxon>
        <taxon>Actinopterygii</taxon>
        <taxon>Neopterygii</taxon>
        <taxon>Teleostei</taxon>
        <taxon>Neoteleostei</taxon>
        <taxon>Acanthomorphata</taxon>
        <taxon>Anabantaria</taxon>
        <taxon>Anabantiformes</taxon>
        <taxon>Anabantoidei</taxon>
        <taxon>Anabantidae</taxon>
        <taxon>Anabas</taxon>
    </lineage>
</organism>
<keyword evidence="12 21" id="KW-0505">Motor protein</keyword>
<dbReference type="Gene3D" id="1.20.120.720">
    <property type="entry name" value="Myosin VI head, motor domain, U50 subdomain"/>
    <property type="match status" value="1"/>
</dbReference>
<dbReference type="FunFam" id="1.20.58.530:FF:000001">
    <property type="entry name" value="Myosin heavy chain"/>
    <property type="match status" value="1"/>
</dbReference>
<dbReference type="Gene3D" id="1.20.5.370">
    <property type="match status" value="5"/>
</dbReference>
<dbReference type="PRINTS" id="PR00193">
    <property type="entry name" value="MYOSINHEAVY"/>
</dbReference>
<proteinExistence type="inferred from homology"/>
<dbReference type="FunFam" id="2.30.30.360:FF:000001">
    <property type="entry name" value="Myosin heavy chain"/>
    <property type="match status" value="1"/>
</dbReference>
<evidence type="ECO:0000256" key="21">
    <source>
        <dbReference type="PROSITE-ProRule" id="PRU00782"/>
    </source>
</evidence>
<evidence type="ECO:0000256" key="13">
    <source>
        <dbReference type="ARBA" id="ARBA00023179"/>
    </source>
</evidence>
<evidence type="ECO:0000256" key="23">
    <source>
        <dbReference type="SAM" id="MobiDB-lite"/>
    </source>
</evidence>
<evidence type="ECO:0000256" key="4">
    <source>
        <dbReference type="ARBA" id="ARBA00022481"/>
    </source>
</evidence>
<dbReference type="FunFam" id="1.20.5.370:FF:000001">
    <property type="entry name" value="Myosin heavy chain"/>
    <property type="match status" value="1"/>
</dbReference>
<dbReference type="PROSITE" id="PS50096">
    <property type="entry name" value="IQ"/>
    <property type="match status" value="1"/>
</dbReference>
<dbReference type="Pfam" id="PF00063">
    <property type="entry name" value="Myosin_head"/>
    <property type="match status" value="1"/>
</dbReference>
<dbReference type="FunFam" id="1.20.5.340:FF:000006">
    <property type="entry name" value="Myosin heavy chain"/>
    <property type="match status" value="1"/>
</dbReference>
<dbReference type="GeneTree" id="ENSGT00940000159432"/>
<dbReference type="PROSITE" id="PS51456">
    <property type="entry name" value="MYOSIN_MOTOR"/>
    <property type="match status" value="1"/>
</dbReference>
<dbReference type="CDD" id="cd01377">
    <property type="entry name" value="MYSc_class_II"/>
    <property type="match status" value="1"/>
</dbReference>
<keyword evidence="4" id="KW-0488">Methylation</keyword>
<evidence type="ECO:0000256" key="9">
    <source>
        <dbReference type="ARBA" id="ARBA00022860"/>
    </source>
</evidence>
<feature type="region of interest" description="Disordered" evidence="23">
    <location>
        <begin position="1897"/>
        <end position="1926"/>
    </location>
</feature>
<dbReference type="Gene3D" id="1.20.58.530">
    <property type="match status" value="1"/>
</dbReference>
<dbReference type="InterPro" id="IPR004009">
    <property type="entry name" value="SH3_Myosin"/>
</dbReference>
<dbReference type="SUPFAM" id="SSF90257">
    <property type="entry name" value="Myosin rod fragments"/>
    <property type="match status" value="5"/>
</dbReference>
<keyword evidence="13" id="KW-0514">Muscle protein</keyword>
<comment type="subcellular location">
    <subcellularLocation>
        <location evidence="1">Cytoplasm</location>
        <location evidence="1">Myofibril</location>
        <location evidence="1">Sarcomere</location>
    </subcellularLocation>
</comment>
<dbReference type="FunFam" id="1.20.5.370:FF:000003">
    <property type="entry name" value="Myosin heavy chain"/>
    <property type="match status" value="1"/>
</dbReference>
<dbReference type="InterPro" id="IPR001609">
    <property type="entry name" value="Myosin_head_motor_dom-like"/>
</dbReference>
<evidence type="ECO:0000256" key="22">
    <source>
        <dbReference type="SAM" id="Coils"/>
    </source>
</evidence>
<evidence type="ECO:0000256" key="14">
    <source>
        <dbReference type="ARBA" id="ARBA00023203"/>
    </source>
</evidence>
<evidence type="ECO:0000256" key="2">
    <source>
        <dbReference type="ARBA" id="ARBA00008314"/>
    </source>
</evidence>
<feature type="domain" description="Myosin motor" evidence="24">
    <location>
        <begin position="85"/>
        <end position="768"/>
    </location>
</feature>
<dbReference type="SUPFAM" id="SSF57997">
    <property type="entry name" value="Tropomyosin"/>
    <property type="match status" value="1"/>
</dbReference>
<evidence type="ECO:0000259" key="25">
    <source>
        <dbReference type="PROSITE" id="PS51844"/>
    </source>
</evidence>
<keyword evidence="6" id="KW-0597">Phosphoprotein</keyword>
<feature type="coiled-coil region" evidence="22">
    <location>
        <begin position="830"/>
        <end position="1822"/>
    </location>
</feature>
<dbReference type="Ensembl" id="ENSATET00000042129.2">
    <property type="protein sequence ID" value="ENSATEP00000042731.1"/>
    <property type="gene ID" value="ENSATEG00000002051.3"/>
</dbReference>
<dbReference type="PROSITE" id="PS51844">
    <property type="entry name" value="SH3_LIKE"/>
    <property type="match status" value="1"/>
</dbReference>
<dbReference type="GO" id="GO:0030049">
    <property type="term" value="P:muscle filament sliding"/>
    <property type="evidence" value="ECO:0007669"/>
    <property type="project" value="TreeGrafter"/>
</dbReference>
<evidence type="ECO:0000256" key="12">
    <source>
        <dbReference type="ARBA" id="ARBA00023175"/>
    </source>
</evidence>
<keyword evidence="9" id="KW-0112">Calmodulin-binding</keyword>
<dbReference type="GO" id="GO:0030017">
    <property type="term" value="C:sarcomere"/>
    <property type="evidence" value="ECO:0007669"/>
    <property type="project" value="UniProtKB-SubCell"/>
</dbReference>
<keyword evidence="11 21" id="KW-0518">Myosin</keyword>
<dbReference type="GO" id="GO:0005516">
    <property type="term" value="F:calmodulin binding"/>
    <property type="evidence" value="ECO:0007669"/>
    <property type="project" value="UniProtKB-KW"/>
</dbReference>
<reference evidence="26" key="1">
    <citation type="submission" date="2021-04" db="EMBL/GenBank/DDBJ databases">
        <authorList>
            <consortium name="Wellcome Sanger Institute Data Sharing"/>
        </authorList>
    </citation>
    <scope>NUCLEOTIDE SEQUENCE [LARGE SCALE GENOMIC DNA]</scope>
</reference>
<dbReference type="InterPro" id="IPR008989">
    <property type="entry name" value="Myosin_S1_N"/>
</dbReference>
<evidence type="ECO:0000256" key="1">
    <source>
        <dbReference type="ARBA" id="ARBA00004204"/>
    </source>
</evidence>
<evidence type="ECO:0000256" key="11">
    <source>
        <dbReference type="ARBA" id="ARBA00023123"/>
    </source>
</evidence>
<evidence type="ECO:0000256" key="3">
    <source>
        <dbReference type="ARBA" id="ARBA00022433"/>
    </source>
</evidence>
<evidence type="ECO:0000256" key="6">
    <source>
        <dbReference type="ARBA" id="ARBA00022553"/>
    </source>
</evidence>
<dbReference type="SUPFAM" id="SSF52540">
    <property type="entry name" value="P-loop containing nucleoside triphosphate hydrolases"/>
    <property type="match status" value="1"/>
</dbReference>
<feature type="region of interest" description="Actin-binding" evidence="21">
    <location>
        <begin position="645"/>
        <end position="667"/>
    </location>
</feature>
<dbReference type="PANTHER" id="PTHR45615">
    <property type="entry name" value="MYOSIN HEAVY CHAIN, NON-MUSCLE"/>
    <property type="match status" value="1"/>
</dbReference>
<evidence type="ECO:0000256" key="18">
    <source>
        <dbReference type="ARBA" id="ARBA00041905"/>
    </source>
</evidence>
<keyword evidence="10 22" id="KW-0175">Coiled coil</keyword>
<dbReference type="Gene3D" id="1.20.5.1160">
    <property type="entry name" value="Vasodilator-stimulated phosphoprotein"/>
    <property type="match status" value="1"/>
</dbReference>
<dbReference type="PANTHER" id="PTHR45615:SF1">
    <property type="entry name" value="MYOSIN-7"/>
    <property type="match status" value="1"/>
</dbReference>
<dbReference type="FunFam" id="1.20.120.720:FF:000001">
    <property type="entry name" value="Myosin heavy chain, muscle"/>
    <property type="match status" value="1"/>
</dbReference>
<reference evidence="26" key="2">
    <citation type="submission" date="2025-08" db="UniProtKB">
        <authorList>
            <consortium name="Ensembl"/>
        </authorList>
    </citation>
    <scope>IDENTIFICATION</scope>
</reference>
<keyword evidence="7 21" id="KW-0547">Nucleotide-binding</keyword>
<dbReference type="FunFam" id="1.20.5.340:FF:000003">
    <property type="entry name" value="Myosin heavy chain"/>
    <property type="match status" value="1"/>
</dbReference>
<evidence type="ECO:0000256" key="19">
    <source>
        <dbReference type="ARBA" id="ARBA00043207"/>
    </source>
</evidence>
<evidence type="ECO:0000256" key="10">
    <source>
        <dbReference type="ARBA" id="ARBA00023054"/>
    </source>
</evidence>
<keyword evidence="14 21" id="KW-0009">Actin-binding</keyword>
<dbReference type="GO" id="GO:0051015">
    <property type="term" value="F:actin filament binding"/>
    <property type="evidence" value="ECO:0007669"/>
    <property type="project" value="InterPro"/>
</dbReference>
<dbReference type="Gene3D" id="2.30.30.360">
    <property type="entry name" value="Myosin S1 fragment, N-terminal"/>
    <property type="match status" value="1"/>
</dbReference>
<evidence type="ECO:0000313" key="27">
    <source>
        <dbReference type="Proteomes" id="UP000265040"/>
    </source>
</evidence>
<dbReference type="GO" id="GO:0060048">
    <property type="term" value="P:cardiac muscle contraction"/>
    <property type="evidence" value="ECO:0007669"/>
    <property type="project" value="TreeGrafter"/>
</dbReference>
<dbReference type="SMART" id="SM00242">
    <property type="entry name" value="MYSc"/>
    <property type="match status" value="1"/>
</dbReference>
<dbReference type="FunFam" id="1.10.10.820:FF:000001">
    <property type="entry name" value="Myosin heavy chain"/>
    <property type="match status" value="1"/>
</dbReference>
<dbReference type="Gene3D" id="1.10.10.820">
    <property type="match status" value="1"/>
</dbReference>
<keyword evidence="8 21" id="KW-0067">ATP-binding</keyword>
<evidence type="ECO:0000256" key="7">
    <source>
        <dbReference type="ARBA" id="ARBA00022741"/>
    </source>
</evidence>
<keyword evidence="5" id="KW-0963">Cytoplasm</keyword>
<comment type="function">
    <text evidence="15">Myosins are actin-based motor molecules with ATPase activity essential for muscle contraction. Forms regular bipolar thick filaments that, together with actin thin filaments, constitute the fundamental contractile unit of skeletal and cardiac muscle.</text>
</comment>
<comment type="subunit">
    <text evidence="20">Muscle myosin is a hexameric protein that consists of 2 heavy chain subunits (MHC), 2 alkali light chain subunits (MLC) and 2 regulatory light chain subunits (MLC-2). Interacts with ECPAS. Interacts (via C-terminus) with LRRC39.</text>
</comment>
<feature type="compositionally biased region" description="Basic and acidic residues" evidence="23">
    <location>
        <begin position="1913"/>
        <end position="1926"/>
    </location>
</feature>
<dbReference type="Gene3D" id="1.20.5.340">
    <property type="match status" value="4"/>
</dbReference>
<dbReference type="FunFam" id="1.20.5.370:FF:000002">
    <property type="entry name" value="Myosin heavy chain"/>
    <property type="match status" value="1"/>
</dbReference>
<dbReference type="InterPro" id="IPR014751">
    <property type="entry name" value="XRCC4-like_C"/>
</dbReference>
<dbReference type="Gene3D" id="6.10.250.2420">
    <property type="match status" value="1"/>
</dbReference>
<keyword evidence="27" id="KW-1185">Reference proteome</keyword>
<dbReference type="GO" id="GO:0007512">
    <property type="term" value="P:adult heart development"/>
    <property type="evidence" value="ECO:0007669"/>
    <property type="project" value="TreeGrafter"/>
</dbReference>
<dbReference type="FunFam" id="1.20.5.370:FF:000008">
    <property type="entry name" value="Myosin heavy chain"/>
    <property type="match status" value="1"/>
</dbReference>
<protein>
    <recommendedName>
        <fullName evidence="16">Myosin-7</fullName>
    </recommendedName>
    <alternativeName>
        <fullName evidence="17">Myosin heavy chain 7</fullName>
    </alternativeName>
    <alternativeName>
        <fullName evidence="19">Myosin heavy chain slow isoform</fullName>
    </alternativeName>
    <alternativeName>
        <fullName evidence="18">Myosin heavy chain, cardiac muscle beta isoform</fullName>
    </alternativeName>
</protein>
<evidence type="ECO:0000259" key="24">
    <source>
        <dbReference type="PROSITE" id="PS51456"/>
    </source>
</evidence>
<dbReference type="GO" id="GO:0000146">
    <property type="term" value="F:microfilament motor activity"/>
    <property type="evidence" value="ECO:0007669"/>
    <property type="project" value="TreeGrafter"/>
</dbReference>
<dbReference type="Proteomes" id="UP000265040">
    <property type="component" value="Chromosome 17"/>
</dbReference>
<dbReference type="InterPro" id="IPR002928">
    <property type="entry name" value="Myosin_tail"/>
</dbReference>
<reference evidence="26" key="3">
    <citation type="submission" date="2025-09" db="UniProtKB">
        <authorList>
            <consortium name="Ensembl"/>
        </authorList>
    </citation>
    <scope>IDENTIFICATION</scope>
</reference>
<comment type="similarity">
    <text evidence="2 21">Belongs to the TRAFAC class myosin-kinesin ATPase superfamily. Myosin family.</text>
</comment>
<evidence type="ECO:0000313" key="26">
    <source>
        <dbReference type="Ensembl" id="ENSATEP00000042731.1"/>
    </source>
</evidence>
<dbReference type="GO" id="GO:0032982">
    <property type="term" value="C:myosin filament"/>
    <property type="evidence" value="ECO:0007669"/>
    <property type="project" value="UniProtKB-KW"/>
</dbReference>
<dbReference type="FunFam" id="1.20.5.340:FF:000013">
    <property type="entry name" value="Myosin heavy chain"/>
    <property type="match status" value="1"/>
</dbReference>
<evidence type="ECO:0000256" key="17">
    <source>
        <dbReference type="ARBA" id="ARBA00041438"/>
    </source>
</evidence>
<dbReference type="FunFam" id="3.40.850.10:FF:000101">
    <property type="entry name" value="Slow myosin heavy chain 2"/>
    <property type="match status" value="1"/>
</dbReference>
<dbReference type="GO" id="GO:0005524">
    <property type="term" value="F:ATP binding"/>
    <property type="evidence" value="ECO:0007669"/>
    <property type="project" value="UniProtKB-UniRule"/>
</dbReference>
<evidence type="ECO:0000256" key="16">
    <source>
        <dbReference type="ARBA" id="ARBA00039815"/>
    </source>
</evidence>
<feature type="domain" description="Myosin N-terminal SH3-like" evidence="25">
    <location>
        <begin position="32"/>
        <end position="81"/>
    </location>
</feature>
<evidence type="ECO:0000256" key="20">
    <source>
        <dbReference type="ARBA" id="ARBA00046736"/>
    </source>
</evidence>
<dbReference type="Gene3D" id="3.40.850.10">
    <property type="entry name" value="Kinesin motor domain"/>
    <property type="match status" value="1"/>
</dbReference>
<dbReference type="GO" id="GO:0045214">
    <property type="term" value="P:sarcomere organization"/>
    <property type="evidence" value="ECO:0007669"/>
    <property type="project" value="TreeGrafter"/>
</dbReference>
<dbReference type="FunFam" id="1.20.5.340:FF:000002">
    <property type="entry name" value="Myosin heavy chain"/>
    <property type="match status" value="1"/>
</dbReference>
<dbReference type="FunFam" id="1.20.5.340:FF:000004">
    <property type="entry name" value="Myosin heavy chain"/>
    <property type="match status" value="1"/>
</dbReference>
<dbReference type="Pfam" id="PF01576">
    <property type="entry name" value="Myosin_tail_1"/>
    <property type="match status" value="1"/>
</dbReference>
<dbReference type="Gene3D" id="1.20.5.4820">
    <property type="match status" value="1"/>
</dbReference>
<evidence type="ECO:0000256" key="8">
    <source>
        <dbReference type="ARBA" id="ARBA00022840"/>
    </source>
</evidence>
<dbReference type="InterPro" id="IPR036961">
    <property type="entry name" value="Kinesin_motor_dom_sf"/>
</dbReference>
<dbReference type="InterPro" id="IPR027417">
    <property type="entry name" value="P-loop_NTPase"/>
</dbReference>
<dbReference type="GO" id="GO:0016460">
    <property type="term" value="C:myosin II complex"/>
    <property type="evidence" value="ECO:0007669"/>
    <property type="project" value="TreeGrafter"/>
</dbReference>
<name>A0A7N6A3R6_ANATE</name>
<dbReference type="FunFam" id="1.20.5.370:FF:000007">
    <property type="entry name" value="Myosin heavy chain"/>
    <property type="match status" value="1"/>
</dbReference>